<feature type="region of interest" description="Disordered" evidence="1">
    <location>
        <begin position="1100"/>
        <end position="1127"/>
    </location>
</feature>
<evidence type="ECO:0000256" key="1">
    <source>
        <dbReference type="SAM" id="MobiDB-lite"/>
    </source>
</evidence>
<dbReference type="OrthoDB" id="2765501at2759"/>
<feature type="compositionally biased region" description="Low complexity" evidence="1">
    <location>
        <begin position="379"/>
        <end position="392"/>
    </location>
</feature>
<feature type="compositionally biased region" description="Basic residues" evidence="1">
    <location>
        <begin position="473"/>
        <end position="490"/>
    </location>
</feature>
<evidence type="ECO:0000313" key="2">
    <source>
        <dbReference type="EMBL" id="PIL25437.1"/>
    </source>
</evidence>
<feature type="compositionally biased region" description="Polar residues" evidence="1">
    <location>
        <begin position="223"/>
        <end position="238"/>
    </location>
</feature>
<feature type="region of interest" description="Disordered" evidence="1">
    <location>
        <begin position="195"/>
        <end position="238"/>
    </location>
</feature>
<feature type="compositionally biased region" description="Pro residues" evidence="1">
    <location>
        <begin position="368"/>
        <end position="378"/>
    </location>
</feature>
<feature type="region of interest" description="Disordered" evidence="1">
    <location>
        <begin position="142"/>
        <end position="167"/>
    </location>
</feature>
<protein>
    <submittedName>
        <fullName evidence="2">Uncharacterized protein</fullName>
    </submittedName>
</protein>
<accession>A0A2G8RVA0</accession>
<sequence length="1143" mass="123168">MSASKPPLPPPTPEQIQTALDHASKLHYAFAIRPPVDAPSQQKWHRRFKRDLAALVQQLAAAQFSELPVLAIGCVWELNRSHGAGASPFEVESIRPAIGDHPALKGPGQLRYRDGGDGPNGLIAEKDLLSVWWDEFREEAAQAAAATEGHDPTSAEDGESEVGEVGTGTEASVLAPAELPQVPLPTRKLCPRKNVVRQSSKALQGEPSCPAPSATAAGKRTAGGSNAPQRPASQNARGSMTLADITPEDVPNAFIQHPQPCRRCVTKGHFCLINPLFKSTCQTCAKAKTACSIAFDIKLDHILAAYLGFAYHKMLSNPSIFAELNFSPTNYPNLLPTKASIQWFIDQFNAARDPDEPAEGSKADPEPHPQLPVPPAPELPRASQSSRWRSAAPVPQVQDGAKPSRSSSGVRTYSKRGLRSRPGSPESSTLPGTPVSAASPPPRSPSAQSATSYSAPALSGNDSDGSAPPAARRGSRKGKGKAKAQHKQTPKVKPSTTDIPVRPLNRRSSPVMKEEEASVSKESVTISSSILTHGHEDLFDGEMEHSLSLQPEPDTKSEIDAVDYKHDGAMSAVPETDDGKSWPAFEDRSDLDVELFKAGPSRGRLSGLADARSGGLCRVPGTHSLEVLKSIDRVHMHPTPMAPSELALPTMLKSVPAPPSRPQSPIFPLRRDFFVPPINGSWRGLRRVGPRNTNGQYSILPPPDHNALAIVLHADNPERHPTTAAEAPKTLPQSQLTFSIPVYEVAHQTRAKYDAVAAMAVTVEKHSELLSQQSASLLQRHETLYRKVEASRSWNDGVLPLLAHAKSIVKDVKDLVDMLANLHSVVAGIASIFDVVPPVPANWVALMEILETGCRLQDLHRFTWAKLDQFEEDFHPLRCEAATLQVDCDDVRHRLDSILSEVDDLIAPLLRNMARNLSEAIARLETRIGVLDGTTTDSAAPGTSGPRPANLGDVVRSLLSVMEALRELEARVHIIDGGTQVLHDEAAGTAPPLPTIRDVSTMLGALNHRLNTLNGSTDDNPSTPTFHGPRPASMGDIMVAVTQLTERIVALETQTAPMLSAEEVDVHVAKYLSRLGLSEDMLRRLATHFFYTAMPGPSGGSISSAPMHRPPGSQARSKERGGVLTVPRSSQAHRISKWALCLP</sequence>
<dbReference type="Proteomes" id="UP000230002">
    <property type="component" value="Unassembled WGS sequence"/>
</dbReference>
<feature type="region of interest" description="Disordered" evidence="1">
    <location>
        <begin position="352"/>
        <end position="520"/>
    </location>
</feature>
<dbReference type="EMBL" id="AYKW01000056">
    <property type="protein sequence ID" value="PIL25437.1"/>
    <property type="molecule type" value="Genomic_DNA"/>
</dbReference>
<dbReference type="AlphaFoldDB" id="A0A2G8RVA0"/>
<name>A0A2G8RVA0_9APHY</name>
<reference evidence="2 3" key="1">
    <citation type="journal article" date="2015" name="Sci. Rep.">
        <title>Chromosome-level genome map provides insights into diverse defense mechanisms in the medicinal fungus Ganoderma sinense.</title>
        <authorList>
            <person name="Zhu Y."/>
            <person name="Xu J."/>
            <person name="Sun C."/>
            <person name="Zhou S."/>
            <person name="Xu H."/>
            <person name="Nelson D.R."/>
            <person name="Qian J."/>
            <person name="Song J."/>
            <person name="Luo H."/>
            <person name="Xiang L."/>
            <person name="Li Y."/>
            <person name="Xu Z."/>
            <person name="Ji A."/>
            <person name="Wang L."/>
            <person name="Lu S."/>
            <person name="Hayward A."/>
            <person name="Sun W."/>
            <person name="Li X."/>
            <person name="Schwartz D.C."/>
            <person name="Wang Y."/>
            <person name="Chen S."/>
        </authorList>
    </citation>
    <scope>NUCLEOTIDE SEQUENCE [LARGE SCALE GENOMIC DNA]</scope>
    <source>
        <strain evidence="2 3">ZZ0214-1</strain>
    </source>
</reference>
<keyword evidence="3" id="KW-1185">Reference proteome</keyword>
<comment type="caution">
    <text evidence="2">The sequence shown here is derived from an EMBL/GenBank/DDBJ whole genome shotgun (WGS) entry which is preliminary data.</text>
</comment>
<organism evidence="2 3">
    <name type="scientific">Ganoderma sinense ZZ0214-1</name>
    <dbReference type="NCBI Taxonomy" id="1077348"/>
    <lineage>
        <taxon>Eukaryota</taxon>
        <taxon>Fungi</taxon>
        <taxon>Dikarya</taxon>
        <taxon>Basidiomycota</taxon>
        <taxon>Agaricomycotina</taxon>
        <taxon>Agaricomycetes</taxon>
        <taxon>Polyporales</taxon>
        <taxon>Polyporaceae</taxon>
        <taxon>Ganoderma</taxon>
    </lineage>
</organism>
<proteinExistence type="predicted"/>
<gene>
    <name evidence="2" type="ORF">GSI_13327</name>
</gene>
<evidence type="ECO:0000313" key="3">
    <source>
        <dbReference type="Proteomes" id="UP000230002"/>
    </source>
</evidence>
<feature type="compositionally biased region" description="Basic and acidic residues" evidence="1">
    <location>
        <begin position="352"/>
        <end position="367"/>
    </location>
</feature>